<dbReference type="Pfam" id="PF07510">
    <property type="entry name" value="GmrSD_C"/>
    <property type="match status" value="1"/>
</dbReference>
<name>A0ABU3RTZ1_9MICO</name>
<dbReference type="InterPro" id="IPR008613">
    <property type="entry name" value="Excalibur_Ca-bd_domain"/>
</dbReference>
<feature type="region of interest" description="Disordered" evidence="1">
    <location>
        <begin position="404"/>
        <end position="428"/>
    </location>
</feature>
<protein>
    <submittedName>
        <fullName evidence="4">Excalibur calcium-binding domain-containing protein</fullName>
    </submittedName>
</protein>
<feature type="domain" description="Excalibur calcium-binding" evidence="3">
    <location>
        <begin position="438"/>
        <end position="474"/>
    </location>
</feature>
<feature type="compositionally biased region" description="Pro residues" evidence="1">
    <location>
        <begin position="405"/>
        <end position="423"/>
    </location>
</feature>
<evidence type="ECO:0000313" key="5">
    <source>
        <dbReference type="Proteomes" id="UP001256673"/>
    </source>
</evidence>
<dbReference type="RefSeq" id="WP_154097085.1">
    <property type="nucleotide sequence ID" value="NZ_JAWDIU010000001.1"/>
</dbReference>
<feature type="region of interest" description="Disordered" evidence="1">
    <location>
        <begin position="144"/>
        <end position="164"/>
    </location>
</feature>
<dbReference type="PANTHER" id="PTHR24094:SF15">
    <property type="entry name" value="AMP-DEPENDENT SYNTHETASE_LIGASE DOMAIN-CONTAINING PROTEIN-RELATED"/>
    <property type="match status" value="1"/>
</dbReference>
<dbReference type="EMBL" id="JAWDIU010000001">
    <property type="protein sequence ID" value="MDU0326385.1"/>
    <property type="molecule type" value="Genomic_DNA"/>
</dbReference>
<keyword evidence="2" id="KW-0812">Transmembrane</keyword>
<accession>A0ABU3RTZ1</accession>
<proteinExistence type="predicted"/>
<dbReference type="InterPro" id="IPR011089">
    <property type="entry name" value="GmrSD_C"/>
</dbReference>
<evidence type="ECO:0000259" key="3">
    <source>
        <dbReference type="SMART" id="SM00894"/>
    </source>
</evidence>
<dbReference type="SMART" id="SM00894">
    <property type="entry name" value="Excalibur"/>
    <property type="match status" value="1"/>
</dbReference>
<keyword evidence="2" id="KW-0472">Membrane</keyword>
<evidence type="ECO:0000256" key="1">
    <source>
        <dbReference type="SAM" id="MobiDB-lite"/>
    </source>
</evidence>
<dbReference type="PANTHER" id="PTHR24094">
    <property type="entry name" value="SECRETED PROTEIN"/>
    <property type="match status" value="1"/>
</dbReference>
<sequence>MTDATPGWYPDTETPGRLRWWDGRQWTNDFTPLPPAPTVTTTPPPATRREARGWISRVPTWGWIVAGVVLIVALWLLAPFVAMVALVVLITGIVALARNTPTWLRFRSRSSAAIWTVAAVVAFAVAGGITTATSPKAATPVAQAEPVAAASQEPSPSATPTASATPFADDQAALAAFAGQAGTVADASATTDKAALAVLDTLAVKGRAPKTGYDRDQFGQRWLDVDRNGCDTRNDILGRDLTDAVRSGACRVTGGTLADPYTGTSIAFVRGQGTSELVQIDHVVALSDAWQKGAQQLTADQRASFANDPLNLLAVDGSANAQKGDGDAATWLPAQKSYRCTYVAAQIAVKATYGLWVTEAERDAMKRVLESCPDQVVPTSAFAAPAPVAAPEPAPVVEPVAVEPAPAPAPAQPAPAEPAPAPAPVEQAPAPAPVENVYYENCTAVRAAGADPIYEGQPGYSRKLDRDGDGVACE</sequence>
<reference evidence="4 5" key="1">
    <citation type="submission" date="2023-09" db="EMBL/GenBank/DDBJ databases">
        <title>Microbacterium fusihabitans sp. nov., Microbacterium phycihabitans sp. nov., and Microbacterium cervinum sp. nov., isolated from dried seaweeds of beach.</title>
        <authorList>
            <person name="Lee S.D."/>
        </authorList>
    </citation>
    <scope>NUCLEOTIDE SEQUENCE [LARGE SCALE GENOMIC DNA]</scope>
    <source>
        <strain evidence="4 5">KSW2-21</strain>
    </source>
</reference>
<dbReference type="InterPro" id="IPR018929">
    <property type="entry name" value="DUF2510"/>
</dbReference>
<keyword evidence="5" id="KW-1185">Reference proteome</keyword>
<dbReference type="Proteomes" id="UP001256673">
    <property type="component" value="Unassembled WGS sequence"/>
</dbReference>
<comment type="caution">
    <text evidence="4">The sequence shown here is derived from an EMBL/GenBank/DDBJ whole genome shotgun (WGS) entry which is preliminary data.</text>
</comment>
<feature type="compositionally biased region" description="Basic and acidic residues" evidence="1">
    <location>
        <begin position="462"/>
        <end position="474"/>
    </location>
</feature>
<feature type="transmembrane region" description="Helical" evidence="2">
    <location>
        <begin position="83"/>
        <end position="100"/>
    </location>
</feature>
<gene>
    <name evidence="4" type="ORF">RWH43_06390</name>
</gene>
<keyword evidence="2" id="KW-1133">Transmembrane helix</keyword>
<dbReference type="Pfam" id="PF10708">
    <property type="entry name" value="DUF2510"/>
    <property type="match status" value="1"/>
</dbReference>
<evidence type="ECO:0000313" key="4">
    <source>
        <dbReference type="EMBL" id="MDU0326385.1"/>
    </source>
</evidence>
<feature type="region of interest" description="Disordered" evidence="1">
    <location>
        <begin position="450"/>
        <end position="474"/>
    </location>
</feature>
<evidence type="ECO:0000256" key="2">
    <source>
        <dbReference type="SAM" id="Phobius"/>
    </source>
</evidence>
<dbReference type="Pfam" id="PF05901">
    <property type="entry name" value="Excalibur"/>
    <property type="match status" value="1"/>
</dbReference>
<feature type="transmembrane region" description="Helical" evidence="2">
    <location>
        <begin position="112"/>
        <end position="132"/>
    </location>
</feature>
<organism evidence="4 5">
    <name type="scientific">Microbacterium algihabitans</name>
    <dbReference type="NCBI Taxonomy" id="3075992"/>
    <lineage>
        <taxon>Bacteria</taxon>
        <taxon>Bacillati</taxon>
        <taxon>Actinomycetota</taxon>
        <taxon>Actinomycetes</taxon>
        <taxon>Micrococcales</taxon>
        <taxon>Microbacteriaceae</taxon>
        <taxon>Microbacterium</taxon>
    </lineage>
</organism>